<dbReference type="Proteomes" id="UP001281614">
    <property type="component" value="Unassembled WGS sequence"/>
</dbReference>
<keyword evidence="3" id="KW-0067">ATP-binding</keyword>
<dbReference type="GO" id="GO:0005524">
    <property type="term" value="F:ATP binding"/>
    <property type="evidence" value="ECO:0007669"/>
    <property type="project" value="UniProtKB-KW"/>
</dbReference>
<dbReference type="GO" id="GO:0008094">
    <property type="term" value="F:ATP-dependent activity, acting on DNA"/>
    <property type="evidence" value="ECO:0007669"/>
    <property type="project" value="TreeGrafter"/>
</dbReference>
<gene>
    <name evidence="4" type="ORF">CKAH01_15640</name>
</gene>
<protein>
    <submittedName>
        <fullName evidence="4">DNA repair protein rad5</fullName>
    </submittedName>
</protein>
<evidence type="ECO:0000256" key="3">
    <source>
        <dbReference type="ARBA" id="ARBA00022840"/>
    </source>
</evidence>
<proteinExistence type="predicted"/>
<reference evidence="4" key="1">
    <citation type="submission" date="2023-02" db="EMBL/GenBank/DDBJ databases">
        <title>Colletotrichum kahawae CIFC_Que2 genome sequencing and assembly.</title>
        <authorList>
            <person name="Baroncelli R."/>
        </authorList>
    </citation>
    <scope>NUCLEOTIDE SEQUENCE</scope>
    <source>
        <strain evidence="4">CIFC_Que2</strain>
    </source>
</reference>
<dbReference type="PANTHER" id="PTHR45626">
    <property type="entry name" value="TRANSCRIPTION TERMINATION FACTOR 2-RELATED"/>
    <property type="match status" value="1"/>
</dbReference>
<keyword evidence="1" id="KW-0547">Nucleotide-binding</keyword>
<dbReference type="GO" id="GO:0005634">
    <property type="term" value="C:nucleus"/>
    <property type="evidence" value="ECO:0007669"/>
    <property type="project" value="TreeGrafter"/>
</dbReference>
<comment type="caution">
    <text evidence="4">The sequence shown here is derived from an EMBL/GenBank/DDBJ whole genome shotgun (WGS) entry which is preliminary data.</text>
</comment>
<organism evidence="4 5">
    <name type="scientific">Colletotrichum kahawae</name>
    <name type="common">Coffee berry disease fungus</name>
    <dbReference type="NCBI Taxonomy" id="34407"/>
    <lineage>
        <taxon>Eukaryota</taxon>
        <taxon>Fungi</taxon>
        <taxon>Dikarya</taxon>
        <taxon>Ascomycota</taxon>
        <taxon>Pezizomycotina</taxon>
        <taxon>Sordariomycetes</taxon>
        <taxon>Hypocreomycetidae</taxon>
        <taxon>Glomerellales</taxon>
        <taxon>Glomerellaceae</taxon>
        <taxon>Colletotrichum</taxon>
        <taxon>Colletotrichum gloeosporioides species complex</taxon>
    </lineage>
</organism>
<evidence type="ECO:0000256" key="2">
    <source>
        <dbReference type="ARBA" id="ARBA00022801"/>
    </source>
</evidence>
<dbReference type="EMBL" id="VYYT01000130">
    <property type="protein sequence ID" value="KAK2765699.1"/>
    <property type="molecule type" value="Genomic_DNA"/>
</dbReference>
<dbReference type="InterPro" id="IPR050628">
    <property type="entry name" value="SNF2_RAD54_helicase_TF"/>
</dbReference>
<dbReference type="AlphaFoldDB" id="A0AAE0D7K8"/>
<keyword evidence="2" id="KW-0378">Hydrolase</keyword>
<keyword evidence="5" id="KW-1185">Reference proteome</keyword>
<dbReference type="SUPFAM" id="SSF52540">
    <property type="entry name" value="P-loop containing nucleoside triphosphate hydrolases"/>
    <property type="match status" value="1"/>
</dbReference>
<name>A0AAE0D7K8_COLKA</name>
<evidence type="ECO:0000313" key="4">
    <source>
        <dbReference type="EMBL" id="KAK2765699.1"/>
    </source>
</evidence>
<evidence type="ECO:0000256" key="1">
    <source>
        <dbReference type="ARBA" id="ARBA00022741"/>
    </source>
</evidence>
<dbReference type="Gene3D" id="3.40.50.300">
    <property type="entry name" value="P-loop containing nucleotide triphosphate hydrolases"/>
    <property type="match status" value="1"/>
</dbReference>
<dbReference type="PANTHER" id="PTHR45626:SF52">
    <property type="entry name" value="SINGLE-STRANDED DNA-DEPENDENT ATPASE (EUROFUNG)"/>
    <property type="match status" value="1"/>
</dbReference>
<dbReference type="GO" id="GO:0006281">
    <property type="term" value="P:DNA repair"/>
    <property type="evidence" value="ECO:0007669"/>
    <property type="project" value="TreeGrafter"/>
</dbReference>
<evidence type="ECO:0000313" key="5">
    <source>
        <dbReference type="Proteomes" id="UP001281614"/>
    </source>
</evidence>
<dbReference type="CDD" id="cd18793">
    <property type="entry name" value="SF2_C_SNF"/>
    <property type="match status" value="1"/>
</dbReference>
<dbReference type="InterPro" id="IPR049730">
    <property type="entry name" value="SNF2/RAD54-like_C"/>
</dbReference>
<accession>A0AAE0D7K8</accession>
<dbReference type="GO" id="GO:0016787">
    <property type="term" value="F:hydrolase activity"/>
    <property type="evidence" value="ECO:0007669"/>
    <property type="project" value="UniProtKB-KW"/>
</dbReference>
<dbReference type="InterPro" id="IPR027417">
    <property type="entry name" value="P-loop_NTPase"/>
</dbReference>
<sequence length="141" mass="15669">MSVTDDDENDGDSSVVPSAQLRECFPELMVEPPRTQFLSPLAVHQASPKVYDDMLPSTWPTKIHALIEDISKCATGTKRLTLTAASRAYLLEPQWNPAIEEQALARIHRLGQTQEVTTIRFVMKDSIEQVCTSNTAPRADS</sequence>